<dbReference type="Pfam" id="PF01263">
    <property type="entry name" value="Aldose_epim"/>
    <property type="match status" value="1"/>
</dbReference>
<dbReference type="InterPro" id="IPR008183">
    <property type="entry name" value="Aldose_1/G6P_1-epimerase"/>
</dbReference>
<evidence type="ECO:0000313" key="2">
    <source>
        <dbReference type="Proteomes" id="UP000002257"/>
    </source>
</evidence>
<dbReference type="HOGENOM" id="CLU_057834_1_0_5"/>
<reference evidence="1 2" key="1">
    <citation type="journal article" date="2010" name="J. Bacteriol.">
        <title>Complete genome sequence of the aerobic facultative methanotroph Methylocella silvestris BL2.</title>
        <authorList>
            <person name="Chen Y."/>
            <person name="Crombie A."/>
            <person name="Rahman M.T."/>
            <person name="Dedysh S.N."/>
            <person name="Liesack W."/>
            <person name="Stott M.B."/>
            <person name="Alam M."/>
            <person name="Theisen A.R."/>
            <person name="Murrell J.C."/>
            <person name="Dunfield P.F."/>
        </authorList>
    </citation>
    <scope>NUCLEOTIDE SEQUENCE [LARGE SCALE GENOMIC DNA]</scope>
    <source>
        <strain evidence="2">DSM 15510 / CIP 108128 / LMG 27833 / NCIMB 13906 / BL2</strain>
    </source>
</reference>
<dbReference type="STRING" id="395965.Msil_1883"/>
<sequence>MMAQGNCFAHGASLALTAAAGSPLLAPLAPRRLAEKRFSMDVIELSVGSARATIALRGAEAMRWSVGGTPLLWDKDPAIWDATSPLLFPLVGWTHDAKIRVEGKSYPAEVHGFASRMCFSPSTTSAQRARLTLSSSAETLAVYPFDFWLGVNYALFDTALAVGLTVKNRDARPMPYACGLHPGFHWPFAGGTAGDYAIMFAAEEQPFAPKISPQGLFCAEQRALPLQGRRLPLSPELFSAEALCFLNTRSRSLSFEGPEGAAIKVETSNFPHVALWSKPGARFLSIESWTGYGDPEGFCGELAEKPSMRILQPGAVAHHVARYSWRAPQTA</sequence>
<dbReference type="Gene3D" id="2.70.98.10">
    <property type="match status" value="1"/>
</dbReference>
<organism evidence="1 2">
    <name type="scientific">Methylocella silvestris (strain DSM 15510 / CIP 108128 / LMG 27833 / NCIMB 13906 / BL2)</name>
    <dbReference type="NCBI Taxonomy" id="395965"/>
    <lineage>
        <taxon>Bacteria</taxon>
        <taxon>Pseudomonadati</taxon>
        <taxon>Pseudomonadota</taxon>
        <taxon>Alphaproteobacteria</taxon>
        <taxon>Hyphomicrobiales</taxon>
        <taxon>Beijerinckiaceae</taxon>
        <taxon>Methylocella</taxon>
    </lineage>
</organism>
<dbReference type="InterPro" id="IPR011013">
    <property type="entry name" value="Gal_mutarotase_sf_dom"/>
</dbReference>
<dbReference type="AlphaFoldDB" id="B8ENP2"/>
<protein>
    <submittedName>
        <fullName evidence="1">Aldose 1-epimerase</fullName>
    </submittedName>
</protein>
<proteinExistence type="predicted"/>
<dbReference type="InterPro" id="IPR014718">
    <property type="entry name" value="GH-type_carb-bd"/>
</dbReference>
<name>B8ENP2_METSB</name>
<accession>B8ENP2</accession>
<dbReference type="GO" id="GO:0016853">
    <property type="term" value="F:isomerase activity"/>
    <property type="evidence" value="ECO:0007669"/>
    <property type="project" value="InterPro"/>
</dbReference>
<dbReference type="GO" id="GO:0005975">
    <property type="term" value="P:carbohydrate metabolic process"/>
    <property type="evidence" value="ECO:0007669"/>
    <property type="project" value="InterPro"/>
</dbReference>
<dbReference type="KEGG" id="msl:Msil_1883"/>
<evidence type="ECO:0000313" key="1">
    <source>
        <dbReference type="EMBL" id="ACK50828.1"/>
    </source>
</evidence>
<dbReference type="EMBL" id="CP001280">
    <property type="protein sequence ID" value="ACK50828.1"/>
    <property type="molecule type" value="Genomic_DNA"/>
</dbReference>
<keyword evidence="2" id="KW-1185">Reference proteome</keyword>
<gene>
    <name evidence="1" type="ordered locus">Msil_1883</name>
</gene>
<dbReference type="Proteomes" id="UP000002257">
    <property type="component" value="Chromosome"/>
</dbReference>
<dbReference type="GO" id="GO:0030246">
    <property type="term" value="F:carbohydrate binding"/>
    <property type="evidence" value="ECO:0007669"/>
    <property type="project" value="InterPro"/>
</dbReference>
<dbReference type="eggNOG" id="COG2017">
    <property type="taxonomic scope" value="Bacteria"/>
</dbReference>
<dbReference type="SUPFAM" id="SSF74650">
    <property type="entry name" value="Galactose mutarotase-like"/>
    <property type="match status" value="1"/>
</dbReference>